<dbReference type="SMART" id="SM00062">
    <property type="entry name" value="PBPb"/>
    <property type="match status" value="1"/>
</dbReference>
<evidence type="ECO:0000256" key="1">
    <source>
        <dbReference type="ARBA" id="ARBA00004418"/>
    </source>
</evidence>
<dbReference type="InterPro" id="IPR001638">
    <property type="entry name" value="Solute-binding_3/MltF_N"/>
</dbReference>
<evidence type="ECO:0000313" key="6">
    <source>
        <dbReference type="EMBL" id="MBC8581404.1"/>
    </source>
</evidence>
<dbReference type="AlphaFoldDB" id="A0A926EJ85"/>
<accession>A0A926EJ85</accession>
<feature type="domain" description="Solute-binding protein family 3/N-terminal" evidence="5">
    <location>
        <begin position="41"/>
        <end position="263"/>
    </location>
</feature>
<name>A0A926EJ85_9FIRM</name>
<sequence>MRKIFKLALMGLLTMSMAVGCTPSQSTGAQAGEAGNKTPDKVRVAYMPNMGSASAVVSGIEQGYFEEYGLDIELVQFAGGPAEIAALASGDIQIAQIGHGAHALCIEGEAKVFAIDALSLSDVVLANKDKGVSRIEDLKGKKVAVQAGTSSEIILNLALEKAGMTQKDLEIIQMEASGMVSAMVGGSIDACATWEPSSTTIMNQMGDSCITLAGNEDFLEQATFASGYITTDKYAKENKDILVRFAKALLKAQDYRNPHIEEICKAVAKLIEADEATILDTKNGAKWLTGEEIKASLEDGTIKKYYESQQQVFINAGRIPEPVPVEDYVMFDIMEEATSSYK</sequence>
<comment type="similarity">
    <text evidence="2">Belongs to the bacterial solute-binding protein SsuA/TauA family.</text>
</comment>
<keyword evidence="7" id="KW-1185">Reference proteome</keyword>
<evidence type="ECO:0000256" key="4">
    <source>
        <dbReference type="SAM" id="SignalP"/>
    </source>
</evidence>
<evidence type="ECO:0000256" key="2">
    <source>
        <dbReference type="ARBA" id="ARBA00010742"/>
    </source>
</evidence>
<dbReference type="RefSeq" id="WP_249334318.1">
    <property type="nucleotide sequence ID" value="NZ_JACRSY010000050.1"/>
</dbReference>
<dbReference type="SUPFAM" id="SSF53850">
    <property type="entry name" value="Periplasmic binding protein-like II"/>
    <property type="match status" value="1"/>
</dbReference>
<evidence type="ECO:0000256" key="3">
    <source>
        <dbReference type="ARBA" id="ARBA00022729"/>
    </source>
</evidence>
<gene>
    <name evidence="6" type="ORF">H8718_18095</name>
</gene>
<dbReference type="PANTHER" id="PTHR30024">
    <property type="entry name" value="ALIPHATIC SULFONATES-BINDING PROTEIN-RELATED"/>
    <property type="match status" value="1"/>
</dbReference>
<keyword evidence="3 4" id="KW-0732">Signal</keyword>
<dbReference type="PROSITE" id="PS51257">
    <property type="entry name" value="PROKAR_LIPOPROTEIN"/>
    <property type="match status" value="1"/>
</dbReference>
<dbReference type="Pfam" id="PF09084">
    <property type="entry name" value="NMT1"/>
    <property type="match status" value="1"/>
</dbReference>
<dbReference type="Gene3D" id="3.40.190.10">
    <property type="entry name" value="Periplasmic binding protein-like II"/>
    <property type="match status" value="2"/>
</dbReference>
<organism evidence="6 7">
    <name type="scientific">Zhenhengia yiwuensis</name>
    <dbReference type="NCBI Taxonomy" id="2763666"/>
    <lineage>
        <taxon>Bacteria</taxon>
        <taxon>Bacillati</taxon>
        <taxon>Bacillota</taxon>
        <taxon>Clostridia</taxon>
        <taxon>Lachnospirales</taxon>
        <taxon>Lachnospiraceae</taxon>
        <taxon>Zhenhengia</taxon>
    </lineage>
</organism>
<protein>
    <submittedName>
        <fullName evidence="6">ABC transporter substrate-binding protein</fullName>
    </submittedName>
</protein>
<reference evidence="6" key="1">
    <citation type="submission" date="2020-08" db="EMBL/GenBank/DDBJ databases">
        <title>Genome public.</title>
        <authorList>
            <person name="Liu C."/>
            <person name="Sun Q."/>
        </authorList>
    </citation>
    <scope>NUCLEOTIDE SEQUENCE</scope>
    <source>
        <strain evidence="6">NSJ-12</strain>
    </source>
</reference>
<proteinExistence type="inferred from homology"/>
<comment type="subcellular location">
    <subcellularLocation>
        <location evidence="1">Periplasm</location>
    </subcellularLocation>
</comment>
<dbReference type="Proteomes" id="UP000655830">
    <property type="component" value="Unassembled WGS sequence"/>
</dbReference>
<feature type="signal peptide" evidence="4">
    <location>
        <begin position="1"/>
        <end position="18"/>
    </location>
</feature>
<comment type="caution">
    <text evidence="6">The sequence shown here is derived from an EMBL/GenBank/DDBJ whole genome shotgun (WGS) entry which is preliminary data.</text>
</comment>
<dbReference type="PANTHER" id="PTHR30024:SF47">
    <property type="entry name" value="TAURINE-BINDING PERIPLASMIC PROTEIN"/>
    <property type="match status" value="1"/>
</dbReference>
<dbReference type="GO" id="GO:0042597">
    <property type="term" value="C:periplasmic space"/>
    <property type="evidence" value="ECO:0007669"/>
    <property type="project" value="UniProtKB-SubCell"/>
</dbReference>
<dbReference type="EMBL" id="JACRSY010000050">
    <property type="protein sequence ID" value="MBC8581404.1"/>
    <property type="molecule type" value="Genomic_DNA"/>
</dbReference>
<evidence type="ECO:0000259" key="5">
    <source>
        <dbReference type="SMART" id="SM00062"/>
    </source>
</evidence>
<evidence type="ECO:0000313" key="7">
    <source>
        <dbReference type="Proteomes" id="UP000655830"/>
    </source>
</evidence>
<feature type="chain" id="PRO_5039109153" evidence="4">
    <location>
        <begin position="19"/>
        <end position="342"/>
    </location>
</feature>
<dbReference type="InterPro" id="IPR015168">
    <property type="entry name" value="SsuA/THI5"/>
</dbReference>